<dbReference type="EMBL" id="LZJS01000102">
    <property type="protein sequence ID" value="OBH59479.1"/>
    <property type="molecule type" value="Genomic_DNA"/>
</dbReference>
<dbReference type="Proteomes" id="UP000093861">
    <property type="component" value="Unassembled WGS sequence"/>
</dbReference>
<reference evidence="1 2" key="1">
    <citation type="submission" date="2016-06" db="EMBL/GenBank/DDBJ databases">
        <authorList>
            <person name="Kjaerup R.B."/>
            <person name="Dalgaard T.S."/>
            <person name="Juul-Madsen H.R."/>
        </authorList>
    </citation>
    <scope>NUCLEOTIDE SEQUENCE [LARGE SCALE GENOMIC DNA]</scope>
    <source>
        <strain evidence="1 2">E2464</strain>
    </source>
</reference>
<dbReference type="RefSeq" id="WP_064952206.1">
    <property type="nucleotide sequence ID" value="NZ_LZJS01000102.1"/>
</dbReference>
<proteinExistence type="predicted"/>
<name>A0A1A2S5N0_9MYCO</name>
<accession>A0A1A2S5N0</accession>
<protein>
    <submittedName>
        <fullName evidence="1">Uncharacterized protein</fullName>
    </submittedName>
</protein>
<sequence length="89" mass="9865">MALDWQPLSGNRILMAEGCAGTWVALERVGHRNGGCTLYLIHPGEPHWPISPVHTKETIDAGWMEKAQEIAQSRENLQEVFERGASGQV</sequence>
<comment type="caution">
    <text evidence="1">The sequence shown here is derived from an EMBL/GenBank/DDBJ whole genome shotgun (WGS) entry which is preliminary data.</text>
</comment>
<evidence type="ECO:0000313" key="1">
    <source>
        <dbReference type="EMBL" id="OBH59479.1"/>
    </source>
</evidence>
<gene>
    <name evidence="1" type="ORF">A5685_03295</name>
</gene>
<organism evidence="1 2">
    <name type="scientific">Mycobacterium colombiense</name>
    <dbReference type="NCBI Taxonomy" id="339268"/>
    <lineage>
        <taxon>Bacteria</taxon>
        <taxon>Bacillati</taxon>
        <taxon>Actinomycetota</taxon>
        <taxon>Actinomycetes</taxon>
        <taxon>Mycobacteriales</taxon>
        <taxon>Mycobacteriaceae</taxon>
        <taxon>Mycobacterium</taxon>
        <taxon>Mycobacterium avium complex (MAC)</taxon>
    </lineage>
</organism>
<evidence type="ECO:0000313" key="2">
    <source>
        <dbReference type="Proteomes" id="UP000093861"/>
    </source>
</evidence>
<dbReference type="AlphaFoldDB" id="A0A1A2S5N0"/>